<dbReference type="CDD" id="cd00167">
    <property type="entry name" value="SANT"/>
    <property type="match status" value="1"/>
</dbReference>
<proteinExistence type="predicted"/>
<evidence type="ECO:0008006" key="8">
    <source>
        <dbReference type="Google" id="ProtNLM"/>
    </source>
</evidence>
<accession>A0AAD9N7Y9</accession>
<dbReference type="Pfam" id="PF23082">
    <property type="entry name" value="Myb_DNA-binding_2"/>
    <property type="match status" value="1"/>
</dbReference>
<dbReference type="InterPro" id="IPR001005">
    <property type="entry name" value="SANT/Myb"/>
</dbReference>
<evidence type="ECO:0000256" key="1">
    <source>
        <dbReference type="ARBA" id="ARBA00022737"/>
    </source>
</evidence>
<dbReference type="Proteomes" id="UP001208570">
    <property type="component" value="Unassembled WGS sequence"/>
</dbReference>
<evidence type="ECO:0000259" key="4">
    <source>
        <dbReference type="PROSITE" id="PS50090"/>
    </source>
</evidence>
<comment type="caution">
    <text evidence="6">The sequence shown here is derived from an EMBL/GenBank/DDBJ whole genome shotgun (WGS) entry which is preliminary data.</text>
</comment>
<dbReference type="AlphaFoldDB" id="A0AAD9N7Y9"/>
<dbReference type="PROSITE" id="PS50090">
    <property type="entry name" value="MYB_LIKE"/>
    <property type="match status" value="1"/>
</dbReference>
<dbReference type="SUPFAM" id="SSF46689">
    <property type="entry name" value="Homeodomain-like"/>
    <property type="match status" value="1"/>
</dbReference>
<keyword evidence="7" id="KW-1185">Reference proteome</keyword>
<dbReference type="PANTHER" id="PTHR43999:SF1">
    <property type="entry name" value="DNAJ HOMOLOG SUBFAMILY C MEMBER 2"/>
    <property type="match status" value="1"/>
</dbReference>
<sequence>MRQTRKLIRYSPRMLQELQLPDKTEISERYDTIAEQQISETGTNPAPWMAEEQKLLEQGLKTYPASVPNRWDKIAEAIPTRSKKDCMKRYKELVEMIRAKKAATAAATAAAKKK</sequence>
<dbReference type="EMBL" id="JAODUP010000172">
    <property type="protein sequence ID" value="KAK2158366.1"/>
    <property type="molecule type" value="Genomic_DNA"/>
</dbReference>
<protein>
    <recommendedName>
        <fullName evidence="8">Myb-like domain-containing protein</fullName>
    </recommendedName>
</protein>
<name>A0AAD9N7Y9_9ANNE</name>
<keyword evidence="3" id="KW-0539">Nucleus</keyword>
<keyword evidence="1" id="KW-0677">Repeat</keyword>
<dbReference type="GO" id="GO:0030544">
    <property type="term" value="F:Hsp70 protein binding"/>
    <property type="evidence" value="ECO:0007669"/>
    <property type="project" value="InterPro"/>
</dbReference>
<evidence type="ECO:0000256" key="2">
    <source>
        <dbReference type="ARBA" id="ARBA00023186"/>
    </source>
</evidence>
<keyword evidence="2" id="KW-0143">Chaperone</keyword>
<reference evidence="6" key="1">
    <citation type="journal article" date="2023" name="Mol. Biol. Evol.">
        <title>Third-Generation Sequencing Reveals the Adaptive Role of the Epigenome in Three Deep-Sea Polychaetes.</title>
        <authorList>
            <person name="Perez M."/>
            <person name="Aroh O."/>
            <person name="Sun Y."/>
            <person name="Lan Y."/>
            <person name="Juniper S.K."/>
            <person name="Young C.R."/>
            <person name="Angers B."/>
            <person name="Qian P.Y."/>
        </authorList>
    </citation>
    <scope>NUCLEOTIDE SEQUENCE</scope>
    <source>
        <strain evidence="6">P08H-3</strain>
    </source>
</reference>
<feature type="domain" description="Myb-like" evidence="4">
    <location>
        <begin position="40"/>
        <end position="94"/>
    </location>
</feature>
<dbReference type="PROSITE" id="PS51293">
    <property type="entry name" value="SANT"/>
    <property type="match status" value="1"/>
</dbReference>
<dbReference type="GO" id="GO:0005829">
    <property type="term" value="C:cytosol"/>
    <property type="evidence" value="ECO:0007669"/>
    <property type="project" value="TreeGrafter"/>
</dbReference>
<organism evidence="6 7">
    <name type="scientific">Paralvinella palmiformis</name>
    <dbReference type="NCBI Taxonomy" id="53620"/>
    <lineage>
        <taxon>Eukaryota</taxon>
        <taxon>Metazoa</taxon>
        <taxon>Spiralia</taxon>
        <taxon>Lophotrochozoa</taxon>
        <taxon>Annelida</taxon>
        <taxon>Polychaeta</taxon>
        <taxon>Sedentaria</taxon>
        <taxon>Canalipalpata</taxon>
        <taxon>Terebellida</taxon>
        <taxon>Terebelliformia</taxon>
        <taxon>Alvinellidae</taxon>
        <taxon>Paralvinella</taxon>
    </lineage>
</organism>
<dbReference type="InterPro" id="IPR017884">
    <property type="entry name" value="SANT_dom"/>
</dbReference>
<gene>
    <name evidence="6" type="ORF">LSH36_172g04008</name>
</gene>
<dbReference type="InterPro" id="IPR009057">
    <property type="entry name" value="Homeodomain-like_sf"/>
</dbReference>
<dbReference type="FunFam" id="1.10.10.60:FF:000180">
    <property type="entry name" value="DnaJ (Hsp40) homolog, subfamily C, member 2"/>
    <property type="match status" value="1"/>
</dbReference>
<evidence type="ECO:0000313" key="6">
    <source>
        <dbReference type="EMBL" id="KAK2158366.1"/>
    </source>
</evidence>
<dbReference type="SMART" id="SM00717">
    <property type="entry name" value="SANT"/>
    <property type="match status" value="1"/>
</dbReference>
<dbReference type="GO" id="GO:0043022">
    <property type="term" value="F:ribosome binding"/>
    <property type="evidence" value="ECO:0007669"/>
    <property type="project" value="InterPro"/>
</dbReference>
<evidence type="ECO:0000313" key="7">
    <source>
        <dbReference type="Proteomes" id="UP001208570"/>
    </source>
</evidence>
<feature type="domain" description="SANT" evidence="5">
    <location>
        <begin position="48"/>
        <end position="98"/>
    </location>
</feature>
<evidence type="ECO:0000259" key="5">
    <source>
        <dbReference type="PROSITE" id="PS51293"/>
    </source>
</evidence>
<dbReference type="GO" id="GO:0051083">
    <property type="term" value="P:'de novo' cotranslational protein folding"/>
    <property type="evidence" value="ECO:0007669"/>
    <property type="project" value="InterPro"/>
</dbReference>
<dbReference type="PANTHER" id="PTHR43999">
    <property type="entry name" value="DNAJ HOMOLOG SUBFAMILY C MEMBER 2"/>
    <property type="match status" value="1"/>
</dbReference>
<evidence type="ECO:0000256" key="3">
    <source>
        <dbReference type="ARBA" id="ARBA00023242"/>
    </source>
</evidence>
<dbReference type="InterPro" id="IPR044634">
    <property type="entry name" value="Zuotin/DnaJC2"/>
</dbReference>
<dbReference type="Gene3D" id="1.10.10.60">
    <property type="entry name" value="Homeodomain-like"/>
    <property type="match status" value="1"/>
</dbReference>
<dbReference type="GO" id="GO:0006450">
    <property type="term" value="P:regulation of translational fidelity"/>
    <property type="evidence" value="ECO:0007669"/>
    <property type="project" value="InterPro"/>
</dbReference>